<keyword evidence="9 15" id="KW-1133">Transmembrane helix</keyword>
<comment type="subcellular location">
    <subcellularLocation>
        <location evidence="1">Membrane</location>
        <topology evidence="1">Multi-pass membrane protein</topology>
    </subcellularLocation>
</comment>
<dbReference type="SUPFAM" id="SSF49503">
    <property type="entry name" value="Cupredoxins"/>
    <property type="match status" value="1"/>
</dbReference>
<evidence type="ECO:0000256" key="2">
    <source>
        <dbReference type="ARBA" id="ARBA00007866"/>
    </source>
</evidence>
<dbReference type="InterPro" id="IPR002429">
    <property type="entry name" value="CcO_II-like_C"/>
</dbReference>
<evidence type="ECO:0000256" key="4">
    <source>
        <dbReference type="ARBA" id="ARBA00022448"/>
    </source>
</evidence>
<keyword evidence="10" id="KW-0186">Copper</keyword>
<dbReference type="PROSITE" id="PS00078">
    <property type="entry name" value="COX2"/>
    <property type="match status" value="1"/>
</dbReference>
<evidence type="ECO:0000256" key="14">
    <source>
        <dbReference type="ARBA" id="ARBA00047816"/>
    </source>
</evidence>
<dbReference type="InterPro" id="IPR001505">
    <property type="entry name" value="Copper_CuA"/>
</dbReference>
<feature type="transmembrane region" description="Helical" evidence="15">
    <location>
        <begin position="46"/>
        <end position="69"/>
    </location>
</feature>
<feature type="domain" description="Cytochrome oxidase subunit II copper A binding" evidence="16">
    <location>
        <begin position="128"/>
        <end position="262"/>
    </location>
</feature>
<comment type="function">
    <text evidence="12">Subunits I and II form the functional core of the enzyme complex. Electrons originating in cytochrome c are transferred via heme a and Cu(A) to the binuclear center formed by heme a3 and Cu(B).</text>
</comment>
<dbReference type="Gene3D" id="2.60.40.420">
    <property type="entry name" value="Cupredoxins - blue copper proteins"/>
    <property type="match status" value="1"/>
</dbReference>
<dbReference type="Pfam" id="PF00116">
    <property type="entry name" value="COX2"/>
    <property type="match status" value="1"/>
</dbReference>
<keyword evidence="5 15" id="KW-0812">Transmembrane</keyword>
<dbReference type="Proteomes" id="UP001139263">
    <property type="component" value="Unassembled WGS sequence"/>
</dbReference>
<comment type="similarity">
    <text evidence="2">Belongs to the cytochrome c oxidase subunit 2 family.</text>
</comment>
<evidence type="ECO:0000256" key="7">
    <source>
        <dbReference type="ARBA" id="ARBA00022967"/>
    </source>
</evidence>
<gene>
    <name evidence="17" type="primary">ctaC</name>
    <name evidence="17" type="ORF">MM817_00424</name>
</gene>
<dbReference type="GO" id="GO:0042773">
    <property type="term" value="P:ATP synthesis coupled electron transport"/>
    <property type="evidence" value="ECO:0007669"/>
    <property type="project" value="TreeGrafter"/>
</dbReference>
<protein>
    <recommendedName>
        <fullName evidence="3">cytochrome-c oxidase</fullName>
        <ecNumber evidence="3">7.1.1.9</ecNumber>
    </recommendedName>
    <alternativeName>
        <fullName evidence="13">Cytochrome aa3 subunit 2</fullName>
    </alternativeName>
</protein>
<evidence type="ECO:0000256" key="13">
    <source>
        <dbReference type="ARBA" id="ARBA00031399"/>
    </source>
</evidence>
<keyword evidence="4" id="KW-0813">Transport</keyword>
<dbReference type="EC" id="7.1.1.9" evidence="3"/>
<dbReference type="GO" id="GO:0004129">
    <property type="term" value="F:cytochrome-c oxidase activity"/>
    <property type="evidence" value="ECO:0007669"/>
    <property type="project" value="UniProtKB-EC"/>
</dbReference>
<dbReference type="InterPro" id="IPR036257">
    <property type="entry name" value="Cyt_c_oxidase_su2_TM_sf"/>
</dbReference>
<comment type="catalytic activity">
    <reaction evidence="14">
        <text>4 Fe(II)-[cytochrome c] + O2 + 8 H(+)(in) = 4 Fe(III)-[cytochrome c] + 2 H2O + 4 H(+)(out)</text>
        <dbReference type="Rhea" id="RHEA:11436"/>
        <dbReference type="Rhea" id="RHEA-COMP:10350"/>
        <dbReference type="Rhea" id="RHEA-COMP:14399"/>
        <dbReference type="ChEBI" id="CHEBI:15377"/>
        <dbReference type="ChEBI" id="CHEBI:15378"/>
        <dbReference type="ChEBI" id="CHEBI:15379"/>
        <dbReference type="ChEBI" id="CHEBI:29033"/>
        <dbReference type="ChEBI" id="CHEBI:29034"/>
        <dbReference type="EC" id="7.1.1.9"/>
    </reaction>
</comment>
<evidence type="ECO:0000256" key="10">
    <source>
        <dbReference type="ARBA" id="ARBA00023008"/>
    </source>
</evidence>
<dbReference type="PANTHER" id="PTHR22888:SF9">
    <property type="entry name" value="CYTOCHROME C OXIDASE SUBUNIT 2"/>
    <property type="match status" value="1"/>
</dbReference>
<evidence type="ECO:0000256" key="9">
    <source>
        <dbReference type="ARBA" id="ARBA00022989"/>
    </source>
</evidence>
<keyword evidence="11 15" id="KW-0472">Membrane</keyword>
<dbReference type="GO" id="GO:0016020">
    <property type="term" value="C:membrane"/>
    <property type="evidence" value="ECO:0007669"/>
    <property type="project" value="UniProtKB-SubCell"/>
</dbReference>
<dbReference type="EMBL" id="JALBUF010000001">
    <property type="protein sequence ID" value="MCI0182168.1"/>
    <property type="molecule type" value="Genomic_DNA"/>
</dbReference>
<dbReference type="Gene3D" id="1.10.287.90">
    <property type="match status" value="1"/>
</dbReference>
<name>A0A9X2AAS3_9BACL</name>
<accession>A0A9X2AAS3</accession>
<keyword evidence="18" id="KW-1185">Reference proteome</keyword>
<evidence type="ECO:0000256" key="3">
    <source>
        <dbReference type="ARBA" id="ARBA00012949"/>
    </source>
</evidence>
<evidence type="ECO:0000313" key="18">
    <source>
        <dbReference type="Proteomes" id="UP001139263"/>
    </source>
</evidence>
<keyword evidence="8" id="KW-0249">Electron transport</keyword>
<keyword evidence="6" id="KW-0479">Metal-binding</keyword>
<dbReference type="RefSeq" id="WP_241711783.1">
    <property type="nucleotide sequence ID" value="NZ_JALBUF010000001.1"/>
</dbReference>
<dbReference type="InterPro" id="IPR008972">
    <property type="entry name" value="Cupredoxin"/>
</dbReference>
<evidence type="ECO:0000259" key="16">
    <source>
        <dbReference type="PROSITE" id="PS50857"/>
    </source>
</evidence>
<evidence type="ECO:0000313" key="17">
    <source>
        <dbReference type="EMBL" id="MCI0182168.1"/>
    </source>
</evidence>
<sequence length="271" mass="31153">MGDILAFTISWIVVSVLGEMGVHALFQKGLYYYTATTQAVDGEAAFAFILTILTPVFAFIVVMIIYSMIRFRARDQEIRPSRKQFYNNKAFVSIWITISIVLNLMFFVHPTASAVEQMFNSERARYNSHDLIVNVTARQWQWFFNYPQYNIAQAQDSNGNSILYLPANRTVKFVLRSYDPMHTYDPYIGVVHGFWIPAFGLKQDVIPGETRYLYVHTTKITSFEVNPMVRVQCTEVCGPGHPFMEAPVHIVSSSDFLKFVKQQQQLQAQQS</sequence>
<proteinExistence type="inferred from homology"/>
<feature type="transmembrane region" description="Helical" evidence="15">
    <location>
        <begin position="90"/>
        <end position="108"/>
    </location>
</feature>
<evidence type="ECO:0000256" key="11">
    <source>
        <dbReference type="ARBA" id="ARBA00023136"/>
    </source>
</evidence>
<dbReference type="GO" id="GO:0005507">
    <property type="term" value="F:copper ion binding"/>
    <property type="evidence" value="ECO:0007669"/>
    <property type="project" value="InterPro"/>
</dbReference>
<feature type="transmembrane region" description="Helical" evidence="15">
    <location>
        <begin position="7"/>
        <end position="26"/>
    </location>
</feature>
<dbReference type="AlphaFoldDB" id="A0A9X2AAS3"/>
<keyword evidence="7" id="KW-1278">Translocase</keyword>
<reference evidence="17" key="1">
    <citation type="submission" date="2022-03" db="EMBL/GenBank/DDBJ databases">
        <title>Draft Genome Sequence of Firmicute Strain S0AB, a Heterotrophic Iron/Sulfur-Oxidizing Extreme Acidophile.</title>
        <authorList>
            <person name="Vergara E."/>
            <person name="Pakostova E."/>
            <person name="Johnson D.B."/>
            <person name="Holmes D.S."/>
        </authorList>
    </citation>
    <scope>NUCLEOTIDE SEQUENCE</scope>
    <source>
        <strain evidence="17">S0AB</strain>
    </source>
</reference>
<evidence type="ECO:0000256" key="8">
    <source>
        <dbReference type="ARBA" id="ARBA00022982"/>
    </source>
</evidence>
<dbReference type="InterPro" id="IPR045187">
    <property type="entry name" value="CcO_II"/>
</dbReference>
<evidence type="ECO:0000256" key="12">
    <source>
        <dbReference type="ARBA" id="ARBA00024688"/>
    </source>
</evidence>
<organism evidence="17 18">
    <name type="scientific">Sulfoacidibacillus ferrooxidans</name>
    <dbReference type="NCBI Taxonomy" id="2005001"/>
    <lineage>
        <taxon>Bacteria</taxon>
        <taxon>Bacillati</taxon>
        <taxon>Bacillota</taxon>
        <taxon>Bacilli</taxon>
        <taxon>Bacillales</taxon>
        <taxon>Alicyclobacillaceae</taxon>
        <taxon>Sulfoacidibacillus</taxon>
    </lineage>
</organism>
<evidence type="ECO:0000256" key="1">
    <source>
        <dbReference type="ARBA" id="ARBA00004141"/>
    </source>
</evidence>
<comment type="caution">
    <text evidence="17">The sequence shown here is derived from an EMBL/GenBank/DDBJ whole genome shotgun (WGS) entry which is preliminary data.</text>
</comment>
<dbReference type="PROSITE" id="PS50857">
    <property type="entry name" value="COX2_CUA"/>
    <property type="match status" value="1"/>
</dbReference>
<dbReference type="PANTHER" id="PTHR22888">
    <property type="entry name" value="CYTOCHROME C OXIDASE, SUBUNIT II"/>
    <property type="match status" value="1"/>
</dbReference>
<evidence type="ECO:0000256" key="6">
    <source>
        <dbReference type="ARBA" id="ARBA00022723"/>
    </source>
</evidence>
<evidence type="ECO:0000256" key="5">
    <source>
        <dbReference type="ARBA" id="ARBA00022692"/>
    </source>
</evidence>
<evidence type="ECO:0000256" key="15">
    <source>
        <dbReference type="SAM" id="Phobius"/>
    </source>
</evidence>